<dbReference type="RefSeq" id="XP_041186067.1">
    <property type="nucleotide sequence ID" value="XM_041329006.1"/>
</dbReference>
<sequence>MDLLAGVSLVRLVDGFVQVVVWPCLVTINARSSAVTQKTSLRFVSPSPFLPSILFYFVLLPRAFLSSLRASTTPERDRPQK</sequence>
<comment type="caution">
    <text evidence="2">The sequence shown here is derived from an EMBL/GenBank/DDBJ whole genome shotgun (WGS) entry which is preliminary data.</text>
</comment>
<keyword evidence="1" id="KW-0472">Membrane</keyword>
<organism evidence="2 3">
    <name type="scientific">Suillus subaureus</name>
    <dbReference type="NCBI Taxonomy" id="48587"/>
    <lineage>
        <taxon>Eukaryota</taxon>
        <taxon>Fungi</taxon>
        <taxon>Dikarya</taxon>
        <taxon>Basidiomycota</taxon>
        <taxon>Agaricomycotina</taxon>
        <taxon>Agaricomycetes</taxon>
        <taxon>Agaricomycetidae</taxon>
        <taxon>Boletales</taxon>
        <taxon>Suillineae</taxon>
        <taxon>Suillaceae</taxon>
        <taxon>Suillus</taxon>
    </lineage>
</organism>
<accession>A0A9P7DRD9</accession>
<keyword evidence="1" id="KW-1133">Transmembrane helix</keyword>
<protein>
    <submittedName>
        <fullName evidence="2">Uncharacterized protein</fullName>
    </submittedName>
</protein>
<evidence type="ECO:0000256" key="1">
    <source>
        <dbReference type="SAM" id="Phobius"/>
    </source>
</evidence>
<name>A0A9P7DRD9_9AGAM</name>
<dbReference type="Proteomes" id="UP000807769">
    <property type="component" value="Unassembled WGS sequence"/>
</dbReference>
<gene>
    <name evidence="2" type="ORF">BJ212DRAFT_1076130</name>
</gene>
<dbReference type="GeneID" id="64623023"/>
<reference evidence="2" key="1">
    <citation type="journal article" date="2020" name="New Phytol.">
        <title>Comparative genomics reveals dynamic genome evolution in host specialist ectomycorrhizal fungi.</title>
        <authorList>
            <person name="Lofgren L.A."/>
            <person name="Nguyen N.H."/>
            <person name="Vilgalys R."/>
            <person name="Ruytinx J."/>
            <person name="Liao H.L."/>
            <person name="Branco S."/>
            <person name="Kuo A."/>
            <person name="LaButti K."/>
            <person name="Lipzen A."/>
            <person name="Andreopoulos W."/>
            <person name="Pangilinan J."/>
            <person name="Riley R."/>
            <person name="Hundley H."/>
            <person name="Na H."/>
            <person name="Barry K."/>
            <person name="Grigoriev I.V."/>
            <person name="Stajich J.E."/>
            <person name="Kennedy P.G."/>
        </authorList>
    </citation>
    <scope>NUCLEOTIDE SEQUENCE</scope>
    <source>
        <strain evidence="2">MN1</strain>
    </source>
</reference>
<evidence type="ECO:0000313" key="3">
    <source>
        <dbReference type="Proteomes" id="UP000807769"/>
    </source>
</evidence>
<keyword evidence="3" id="KW-1185">Reference proteome</keyword>
<evidence type="ECO:0000313" key="2">
    <source>
        <dbReference type="EMBL" id="KAG1801254.1"/>
    </source>
</evidence>
<dbReference type="EMBL" id="JABBWG010000095">
    <property type="protein sequence ID" value="KAG1801254.1"/>
    <property type="molecule type" value="Genomic_DNA"/>
</dbReference>
<dbReference type="AlphaFoldDB" id="A0A9P7DRD9"/>
<keyword evidence="1" id="KW-0812">Transmembrane</keyword>
<proteinExistence type="predicted"/>
<feature type="transmembrane region" description="Helical" evidence="1">
    <location>
        <begin position="49"/>
        <end position="68"/>
    </location>
</feature>